<organism evidence="1 2">
    <name type="scientific">Streptomyces toxytricini</name>
    <name type="common">Actinomyces toxytricini</name>
    <dbReference type="NCBI Taxonomy" id="67369"/>
    <lineage>
        <taxon>Bacteria</taxon>
        <taxon>Bacillati</taxon>
        <taxon>Actinomycetota</taxon>
        <taxon>Actinomycetes</taxon>
        <taxon>Kitasatosporales</taxon>
        <taxon>Streptomycetaceae</taxon>
        <taxon>Streptomyces</taxon>
    </lineage>
</organism>
<keyword evidence="2" id="KW-1185">Reference proteome</keyword>
<dbReference type="EMBL" id="JBIUYY010000002">
    <property type="protein sequence ID" value="MFJ2820419.1"/>
    <property type="molecule type" value="Genomic_DNA"/>
</dbReference>
<proteinExistence type="predicted"/>
<evidence type="ECO:0000313" key="1">
    <source>
        <dbReference type="EMBL" id="MFJ2820419.1"/>
    </source>
</evidence>
<dbReference type="RefSeq" id="WP_402377660.1">
    <property type="nucleotide sequence ID" value="NZ_JBIUYY010000002.1"/>
</dbReference>
<comment type="caution">
    <text evidence="1">The sequence shown here is derived from an EMBL/GenBank/DDBJ whole genome shotgun (WGS) entry which is preliminary data.</text>
</comment>
<accession>A0ABW8EB15</accession>
<reference evidence="1 2" key="1">
    <citation type="submission" date="2024-10" db="EMBL/GenBank/DDBJ databases">
        <title>The Natural Products Discovery Center: Release of the First 8490 Sequenced Strains for Exploring Actinobacteria Biosynthetic Diversity.</title>
        <authorList>
            <person name="Kalkreuter E."/>
            <person name="Kautsar S.A."/>
            <person name="Yang D."/>
            <person name="Bader C.D."/>
            <person name="Teijaro C.N."/>
            <person name="Fluegel L."/>
            <person name="Davis C.M."/>
            <person name="Simpson J.R."/>
            <person name="Lauterbach L."/>
            <person name="Steele A.D."/>
            <person name="Gui C."/>
            <person name="Meng S."/>
            <person name="Li G."/>
            <person name="Viehrig K."/>
            <person name="Ye F."/>
            <person name="Su P."/>
            <person name="Kiefer A.F."/>
            <person name="Nichols A."/>
            <person name="Cepeda A.J."/>
            <person name="Yan W."/>
            <person name="Fan B."/>
            <person name="Jiang Y."/>
            <person name="Adhikari A."/>
            <person name="Zheng C.-J."/>
            <person name="Schuster L."/>
            <person name="Cowan T.M."/>
            <person name="Smanski M.J."/>
            <person name="Chevrette M.G."/>
            <person name="De Carvalho L.P.S."/>
            <person name="Shen B."/>
        </authorList>
    </citation>
    <scope>NUCLEOTIDE SEQUENCE [LARGE SCALE GENOMIC DNA]</scope>
    <source>
        <strain evidence="1 2">NPDC087220</strain>
    </source>
</reference>
<protein>
    <submittedName>
        <fullName evidence="1">Uncharacterized protein</fullName>
    </submittedName>
</protein>
<gene>
    <name evidence="1" type="ORF">ACIO7M_04780</name>
</gene>
<evidence type="ECO:0000313" key="2">
    <source>
        <dbReference type="Proteomes" id="UP001617351"/>
    </source>
</evidence>
<sequence length="93" mass="9942">MVEKSKTRIQVASVESASQNEVVCAVRNIGAEVCTGMQLSPPESPDIIVQISKIIWYGRVVNSLEHAYTAKITLTGAGADRITVGETLESASH</sequence>
<name>A0ABW8EB15_STRT5</name>
<dbReference type="Proteomes" id="UP001617351">
    <property type="component" value="Unassembled WGS sequence"/>
</dbReference>